<dbReference type="CDD" id="cd00173">
    <property type="entry name" value="SH2"/>
    <property type="match status" value="1"/>
</dbReference>
<evidence type="ECO:0000313" key="7">
    <source>
        <dbReference type="RefSeq" id="XP_022341713.1"/>
    </source>
</evidence>
<dbReference type="InterPro" id="IPR000980">
    <property type="entry name" value="SH2"/>
</dbReference>
<accession>A0A8B8EP59</accession>
<evidence type="ECO:0000313" key="6">
    <source>
        <dbReference type="Proteomes" id="UP000694844"/>
    </source>
</evidence>
<dbReference type="SUPFAM" id="SSF50729">
    <property type="entry name" value="PH domain-like"/>
    <property type="match status" value="1"/>
</dbReference>
<evidence type="ECO:0000259" key="5">
    <source>
        <dbReference type="PROSITE" id="PS50003"/>
    </source>
</evidence>
<dbReference type="InterPro" id="IPR011993">
    <property type="entry name" value="PH-like_dom_sf"/>
</dbReference>
<dbReference type="SMART" id="SM00252">
    <property type="entry name" value="SH2"/>
    <property type="match status" value="1"/>
</dbReference>
<evidence type="ECO:0000313" key="8">
    <source>
        <dbReference type="RefSeq" id="XP_022341715.1"/>
    </source>
</evidence>
<gene>
    <name evidence="7 8" type="primary">LOC111135710</name>
</gene>
<organism evidence="6 8">
    <name type="scientific">Crassostrea virginica</name>
    <name type="common">Eastern oyster</name>
    <dbReference type="NCBI Taxonomy" id="6565"/>
    <lineage>
        <taxon>Eukaryota</taxon>
        <taxon>Metazoa</taxon>
        <taxon>Spiralia</taxon>
        <taxon>Lophotrochozoa</taxon>
        <taxon>Mollusca</taxon>
        <taxon>Bivalvia</taxon>
        <taxon>Autobranchia</taxon>
        <taxon>Pteriomorphia</taxon>
        <taxon>Ostreida</taxon>
        <taxon>Ostreoidea</taxon>
        <taxon>Ostreidae</taxon>
        <taxon>Crassostrea</taxon>
    </lineage>
</organism>
<dbReference type="PANTHER" id="PTHR15126">
    <property type="entry name" value="SH3-BINDING"/>
    <property type="match status" value="1"/>
</dbReference>
<name>A0A8B8EP59_CRAVI</name>
<feature type="compositionally biased region" description="Acidic residues" evidence="3">
    <location>
        <begin position="202"/>
        <end position="211"/>
    </location>
</feature>
<dbReference type="Pfam" id="PF00017">
    <property type="entry name" value="SH2"/>
    <property type="match status" value="1"/>
</dbReference>
<evidence type="ECO:0000259" key="4">
    <source>
        <dbReference type="PROSITE" id="PS50001"/>
    </source>
</evidence>
<proteinExistence type="predicted"/>
<dbReference type="InterPro" id="IPR001849">
    <property type="entry name" value="PH_domain"/>
</dbReference>
<dbReference type="KEGG" id="cvn:111135710"/>
<dbReference type="SMART" id="SM00233">
    <property type="entry name" value="PH"/>
    <property type="match status" value="1"/>
</dbReference>
<dbReference type="OrthoDB" id="6143785at2759"/>
<protein>
    <submittedName>
        <fullName evidence="7 8">Uncharacterized protein LOC111135710</fullName>
    </submittedName>
</protein>
<dbReference type="PROSITE" id="PS50003">
    <property type="entry name" value="PH_DOMAIN"/>
    <property type="match status" value="1"/>
</dbReference>
<dbReference type="InterPro" id="IPR036860">
    <property type="entry name" value="SH2_dom_sf"/>
</dbReference>
<dbReference type="GO" id="GO:0007165">
    <property type="term" value="P:signal transduction"/>
    <property type="evidence" value="ECO:0007669"/>
    <property type="project" value="InterPro"/>
</dbReference>
<feature type="domain" description="PH" evidence="5">
    <location>
        <begin position="28"/>
        <end position="130"/>
    </location>
</feature>
<dbReference type="PROSITE" id="PS50001">
    <property type="entry name" value="SH2"/>
    <property type="match status" value="1"/>
</dbReference>
<dbReference type="AlphaFoldDB" id="A0A8B8EP59"/>
<dbReference type="InterPro" id="IPR035848">
    <property type="entry name" value="SH3BP2"/>
</dbReference>
<dbReference type="GeneID" id="111135710"/>
<dbReference type="Pfam" id="PF00169">
    <property type="entry name" value="PH"/>
    <property type="match status" value="1"/>
</dbReference>
<dbReference type="Gene3D" id="3.30.505.10">
    <property type="entry name" value="SH2 domain"/>
    <property type="match status" value="1"/>
</dbReference>
<keyword evidence="1 2" id="KW-0727">SH2 domain</keyword>
<feature type="compositionally biased region" description="Polar residues" evidence="3">
    <location>
        <begin position="251"/>
        <end position="262"/>
    </location>
</feature>
<dbReference type="PANTHER" id="PTHR15126:SF4">
    <property type="entry name" value="SH3 DOMAIN-BINDING PROTEIN 2"/>
    <property type="match status" value="1"/>
</dbReference>
<dbReference type="Proteomes" id="UP000694844">
    <property type="component" value="Chromosome 5"/>
</dbReference>
<evidence type="ECO:0000256" key="2">
    <source>
        <dbReference type="PROSITE-ProRule" id="PRU00191"/>
    </source>
</evidence>
<keyword evidence="6" id="KW-1185">Reference proteome</keyword>
<feature type="region of interest" description="Disordered" evidence="3">
    <location>
        <begin position="155"/>
        <end position="262"/>
    </location>
</feature>
<feature type="domain" description="SH2" evidence="4">
    <location>
        <begin position="265"/>
        <end position="371"/>
    </location>
</feature>
<dbReference type="RefSeq" id="XP_022341715.1">
    <property type="nucleotide sequence ID" value="XM_022486007.1"/>
</dbReference>
<dbReference type="Gene3D" id="2.30.29.30">
    <property type="entry name" value="Pleckstrin-homology domain (PH domain)/Phosphotyrosine-binding domain (PTB)"/>
    <property type="match status" value="1"/>
</dbReference>
<dbReference type="SUPFAM" id="SSF55550">
    <property type="entry name" value="SH2 domain"/>
    <property type="match status" value="1"/>
</dbReference>
<reference evidence="7 8" key="1">
    <citation type="submission" date="2025-04" db="UniProtKB">
        <authorList>
            <consortium name="RefSeq"/>
        </authorList>
    </citation>
    <scope>IDENTIFICATION</scope>
    <source>
        <tissue evidence="7 8">Whole sample</tissue>
    </source>
</reference>
<evidence type="ECO:0000256" key="1">
    <source>
        <dbReference type="ARBA" id="ARBA00022999"/>
    </source>
</evidence>
<sequence>MSDSGSKTPLKSIGARDIIKLDYEKSGHLRKEGLIERSLLGKFVQWRQYFVVLRDGCFYVFENDRSTQPKVAFSFENYSRLESFAKPPDYDYCFKLIPRAGCDDLKEHCFAASDDSGRQEWLIAIYKALHVANNLPVPSEVGKTAWADDIFTRRRHSEHKRDKRGERNQNVQKRYSDMPTGKAPLGRSKSYPLPPTPGPAYEYDEIAENPDSDIPSEAYDDCQVQRKPAPNPKPNIPVPKQERRTPLPLPTTENESSNAPQQRSYINLDLKQKIDDLPLFEGNSSDAKRAIKDQSVGTFLIRTSSQANSNILYVLVVSSPDEELQFRIFKQANEKIYINDGVFFTSLSELVEYYRTNDLPTASKQRLAKQYGHMNN</sequence>
<evidence type="ECO:0000256" key="3">
    <source>
        <dbReference type="SAM" id="MobiDB-lite"/>
    </source>
</evidence>
<dbReference type="RefSeq" id="XP_022341713.1">
    <property type="nucleotide sequence ID" value="XM_022486005.1"/>
</dbReference>
<dbReference type="GO" id="GO:0017124">
    <property type="term" value="F:SH3 domain binding"/>
    <property type="evidence" value="ECO:0007669"/>
    <property type="project" value="TreeGrafter"/>
</dbReference>